<evidence type="ECO:0008006" key="3">
    <source>
        <dbReference type="Google" id="ProtNLM"/>
    </source>
</evidence>
<name>A0ABQ1SDZ5_9FLAO</name>
<organism evidence="1 2">
    <name type="scientific">Psychroflexus planctonicus</name>
    <dbReference type="NCBI Taxonomy" id="1526575"/>
    <lineage>
        <taxon>Bacteria</taxon>
        <taxon>Pseudomonadati</taxon>
        <taxon>Bacteroidota</taxon>
        <taxon>Flavobacteriia</taxon>
        <taxon>Flavobacteriales</taxon>
        <taxon>Flavobacteriaceae</taxon>
        <taxon>Psychroflexus</taxon>
    </lineage>
</organism>
<dbReference type="PANTHER" id="PTHR34599">
    <property type="entry name" value="PEROXIDASE-RELATED"/>
    <property type="match status" value="1"/>
</dbReference>
<evidence type="ECO:0000313" key="1">
    <source>
        <dbReference type="EMBL" id="GGE30981.1"/>
    </source>
</evidence>
<dbReference type="PANTHER" id="PTHR34599:SF2">
    <property type="entry name" value="TRAF-TYPE DOMAIN-CONTAINING PROTEIN"/>
    <property type="match status" value="1"/>
</dbReference>
<proteinExistence type="predicted"/>
<dbReference type="Gene3D" id="1.10.606.20">
    <property type="match status" value="1"/>
</dbReference>
<gene>
    <name evidence="1" type="ORF">GCM10010832_09270</name>
</gene>
<sequence length="447" mass="50868">MKINFSISIFLFLSLLACQENKQSIKIEREHYHHAIDKLTEVMVHDIFSPPVASRIYVYPNIAAYQTFSDKSEKYFPLTNQLNGLQNYEAIPVQAQLNLNLASLIAYINVSSELVFSKEIITNYRDSLYLEWKKINPVEFEVSKKHGIQVAEQIINWMQMDGYVETRNMPDYNIFSEDPSVWQPTPPAYMKGIEPHWNKLRPFVLDSASQFKPVPPPEFSLEPGSKFYKELISVYNINNTIRGAGDESEEIAIARFWDCNPFVSVNKGHFMFADKKISPGAHWVGICKIACNETEADFKKSVYAQTKTSIAIADAFISCWDEKYRSNLVRPETLITKYIDSEWLPILQTPPFPEYTSGHSVVSNSAAEVLTDMFGENFGFLDTTEIPYGLPSRKFNSFKDAANEAARSRVYGGIHYDSAVFEGITQGSNIGKLVNEKIDFLNTNAKP</sequence>
<dbReference type="Proteomes" id="UP000599179">
    <property type="component" value="Unassembled WGS sequence"/>
</dbReference>
<dbReference type="PROSITE" id="PS51257">
    <property type="entry name" value="PROKAR_LIPOPROTEIN"/>
    <property type="match status" value="1"/>
</dbReference>
<evidence type="ECO:0000313" key="2">
    <source>
        <dbReference type="Proteomes" id="UP000599179"/>
    </source>
</evidence>
<dbReference type="InterPro" id="IPR036938">
    <property type="entry name" value="PAP2/HPO_sf"/>
</dbReference>
<accession>A0ABQ1SDZ5</accession>
<dbReference type="RefSeq" id="WP_188457929.1">
    <property type="nucleotide sequence ID" value="NZ_BMGM01000003.1"/>
</dbReference>
<dbReference type="InterPro" id="IPR052559">
    <property type="entry name" value="V-haloperoxidase"/>
</dbReference>
<keyword evidence="2" id="KW-1185">Reference proteome</keyword>
<comment type="caution">
    <text evidence="1">The sequence shown here is derived from an EMBL/GenBank/DDBJ whole genome shotgun (WGS) entry which is preliminary data.</text>
</comment>
<dbReference type="CDD" id="cd03398">
    <property type="entry name" value="PAP2_haloperoxidase"/>
    <property type="match status" value="1"/>
</dbReference>
<dbReference type="SUPFAM" id="SSF48317">
    <property type="entry name" value="Acid phosphatase/Vanadium-dependent haloperoxidase"/>
    <property type="match status" value="1"/>
</dbReference>
<protein>
    <recommendedName>
        <fullName evidence="3">PAP2 superfamily protein</fullName>
    </recommendedName>
</protein>
<reference evidence="2" key="1">
    <citation type="journal article" date="2019" name="Int. J. Syst. Evol. Microbiol.">
        <title>The Global Catalogue of Microorganisms (GCM) 10K type strain sequencing project: providing services to taxonomists for standard genome sequencing and annotation.</title>
        <authorList>
            <consortium name="The Broad Institute Genomics Platform"/>
            <consortium name="The Broad Institute Genome Sequencing Center for Infectious Disease"/>
            <person name="Wu L."/>
            <person name="Ma J."/>
        </authorList>
    </citation>
    <scope>NUCLEOTIDE SEQUENCE [LARGE SCALE GENOMIC DNA]</scope>
    <source>
        <strain evidence="2">CGMCC 1.12931</strain>
    </source>
</reference>
<dbReference type="EMBL" id="BMGM01000003">
    <property type="protein sequence ID" value="GGE30981.1"/>
    <property type="molecule type" value="Genomic_DNA"/>
</dbReference>